<proteinExistence type="predicted"/>
<dbReference type="GO" id="GO:0005829">
    <property type="term" value="C:cytosol"/>
    <property type="evidence" value="ECO:0007669"/>
    <property type="project" value="TreeGrafter"/>
</dbReference>
<name>A0A3T0NAN6_9RHOB</name>
<geneLocation type="plasmid" evidence="2 3">
    <name>pW43D</name>
</geneLocation>
<dbReference type="SUPFAM" id="SSF51430">
    <property type="entry name" value="NAD(P)-linked oxidoreductase"/>
    <property type="match status" value="1"/>
</dbReference>
<dbReference type="InterPro" id="IPR020471">
    <property type="entry name" value="AKR"/>
</dbReference>
<dbReference type="OrthoDB" id="9768851at2"/>
<dbReference type="Pfam" id="PF00248">
    <property type="entry name" value="Aldo_ket_red"/>
    <property type="match status" value="1"/>
</dbReference>
<keyword evidence="3" id="KW-1185">Reference proteome</keyword>
<dbReference type="PANTHER" id="PTHR42686">
    <property type="entry name" value="GH17980P-RELATED"/>
    <property type="match status" value="1"/>
</dbReference>
<reference evidence="2 3" key="1">
    <citation type="submission" date="2018-10" db="EMBL/GenBank/DDBJ databases">
        <title>Parasedimentitalea marina sp. nov., a psychrophilic bacterium isolated from deep seawater of the New Britain Trench.</title>
        <authorList>
            <person name="Cao J."/>
        </authorList>
    </citation>
    <scope>NUCLEOTIDE SEQUENCE [LARGE SCALE GENOMIC DNA]</scope>
    <source>
        <strain evidence="2 3">W43</strain>
        <plasmid evidence="2 3">pW43D</plasmid>
    </source>
</reference>
<dbReference type="KEGG" id="sedi:EBB79_24380"/>
<dbReference type="Gene3D" id="3.20.20.100">
    <property type="entry name" value="NADP-dependent oxidoreductase domain"/>
    <property type="match status" value="1"/>
</dbReference>
<dbReference type="PANTHER" id="PTHR42686:SF1">
    <property type="entry name" value="GH17980P-RELATED"/>
    <property type="match status" value="1"/>
</dbReference>
<dbReference type="Proteomes" id="UP000283063">
    <property type="component" value="Plasmid pW43D"/>
</dbReference>
<evidence type="ECO:0000259" key="1">
    <source>
        <dbReference type="Pfam" id="PF00248"/>
    </source>
</evidence>
<feature type="domain" description="NADP-dependent oxidoreductase" evidence="1">
    <location>
        <begin position="18"/>
        <end position="317"/>
    </location>
</feature>
<keyword evidence="2" id="KW-0614">Plasmid</keyword>
<dbReference type="InterPro" id="IPR023210">
    <property type="entry name" value="NADP_OxRdtase_dom"/>
</dbReference>
<gene>
    <name evidence="2" type="ORF">EBB79_24380</name>
</gene>
<evidence type="ECO:0000313" key="2">
    <source>
        <dbReference type="EMBL" id="AZV81025.1"/>
    </source>
</evidence>
<accession>A0A3T0NAN6</accession>
<dbReference type="RefSeq" id="WP_127751523.1">
    <property type="nucleotide sequence ID" value="NZ_CP033223.1"/>
</dbReference>
<dbReference type="EMBL" id="CP033223">
    <property type="protein sequence ID" value="AZV81025.1"/>
    <property type="molecule type" value="Genomic_DNA"/>
</dbReference>
<sequence>MKLATRRLGKTELTVPTLGFGGAPLGGLFDMVDGVEAAKTLSEALTAGLNYVDTAPFYGFGRSERRVGDIVRGQDYVLSTKVGRLLAPGAAPDPAAMGWPDALPYHPIYDYSYDGIMRSFEDSLQRLGLDRIDILYVHDIGTETHGAENAQHFKALAQGGYRALDELRSAGHVKAIGLGVNEAEICMDVLGIGDWDVFLLAGRYTLLEQDPVVDLLPACKARGVSIVVGGPFNSGILVGGDTWNYGAAPDHILTKVKKLSMACREFSISLPAAALQFPLGHDTVASVIPGLRNRQELSDTLQWSTAVIPSEFWMCLKEKGLLHPNAPTPDGSPFTRQ</sequence>
<dbReference type="InterPro" id="IPR036812">
    <property type="entry name" value="NAD(P)_OxRdtase_dom_sf"/>
</dbReference>
<evidence type="ECO:0000313" key="3">
    <source>
        <dbReference type="Proteomes" id="UP000283063"/>
    </source>
</evidence>
<dbReference type="AlphaFoldDB" id="A0A3T0NAN6"/>
<dbReference type="GO" id="GO:0016491">
    <property type="term" value="F:oxidoreductase activity"/>
    <property type="evidence" value="ECO:0007669"/>
    <property type="project" value="InterPro"/>
</dbReference>
<protein>
    <submittedName>
        <fullName evidence="2">Aldo/keto reductase</fullName>
    </submittedName>
</protein>
<organism evidence="2 3">
    <name type="scientific">Parasedimentitalea marina</name>
    <dbReference type="NCBI Taxonomy" id="2483033"/>
    <lineage>
        <taxon>Bacteria</taxon>
        <taxon>Pseudomonadati</taxon>
        <taxon>Pseudomonadota</taxon>
        <taxon>Alphaproteobacteria</taxon>
        <taxon>Rhodobacterales</taxon>
        <taxon>Paracoccaceae</taxon>
        <taxon>Parasedimentitalea</taxon>
    </lineage>
</organism>